<evidence type="ECO:0000256" key="8">
    <source>
        <dbReference type="ARBA" id="ARBA00023133"/>
    </source>
</evidence>
<evidence type="ECO:0000313" key="21">
    <source>
        <dbReference type="Proteomes" id="UP000053617"/>
    </source>
</evidence>
<dbReference type="InterPro" id="IPR028884">
    <property type="entry name" value="Trm82"/>
</dbReference>
<feature type="domain" description="Uroporphyrinogen decarboxylase (URO-D)" evidence="18">
    <location>
        <begin position="534"/>
        <end position="543"/>
    </location>
</feature>
<dbReference type="GO" id="GO:0005634">
    <property type="term" value="C:nucleus"/>
    <property type="evidence" value="ECO:0007669"/>
    <property type="project" value="UniProtKB-SubCell"/>
</dbReference>
<keyword evidence="14" id="KW-0819">tRNA processing</keyword>
<comment type="function">
    <text evidence="14">Required for the formation of N(7)-methylguanine at position 46 (m7G46) in tRNA. In the complex, it is required to stabilize and induce conformational changes of the catalytic subunit.</text>
</comment>
<evidence type="ECO:0000256" key="15">
    <source>
        <dbReference type="RuleBase" id="RU000554"/>
    </source>
</evidence>
<dbReference type="Gene3D" id="2.130.10.10">
    <property type="entry name" value="YVTN repeat-like/Quinoprotein amine dehydrogenase"/>
    <property type="match status" value="1"/>
</dbReference>
<feature type="domain" description="Uroporphyrinogen decarboxylase (URO-D)" evidence="19">
    <location>
        <begin position="659"/>
        <end position="675"/>
    </location>
</feature>
<evidence type="ECO:0000256" key="12">
    <source>
        <dbReference type="ARBA" id="ARBA00052550"/>
    </source>
</evidence>
<evidence type="ECO:0000259" key="18">
    <source>
        <dbReference type="PROSITE" id="PS00906"/>
    </source>
</evidence>
<sequence>MLQHPFQALCCVQPVGGQQPFLLAASGPIINTFNLKDGSLLSQWPRTDNDDSEQHATSRVDGGEARPSKRPKIEGEDQPESSHQHSDDSIEIISERKKGERRKPKVESSKLPNVSHIITTSDGATVIVLTAEDKSIGVFKVRSWGRLDLLSRRSMPKRMCAVVLTPDEKNILVGDKFGDVYLLPLHPREEWVLRKSEQDQVQEMYVPSATELTVHTKGNLEALRQQRERKVTRPKKDGPNFEFKLLLGHVSLLTDVAIAEVQAGLKRRQYILTADRDEHIRVSRGVSQAHIIEHYCLGHREFVSKLCVVPWNPEILVAGSGEPSLRVYYWQKGTLLDEELFQGAVQNDITKFLNPSDGERSFDRLAVSGIWPIHCSVSGNAPQSRPPPHFLLVALEGLPMILSYTLTEQGQLRHHQTLTLGGNALDISTGPALWNIVVSVDMVHKPGSMREIRPHETPAAEAFDTFELLSSPPRNDVNGSSHHEGCDQALLRWEKSSLAMLLNNAALNCERGEMPSAAAAAAAPSKGQKVDRPPIWVMRQAGRYLPEYHQAKGDRDFFECCRSPEIASALTLQPIDRYDGLIDAAIIFSDILVIPQAMGMEVKMVDGVGPKFPKPLRSPADKQYQELVKQKVDVEKELEYVYKAITMTRTKLAGRVPLFGFCGAPWTLLCYMVEGGGTKLFKEAKTWIYKYGKESKVLLRKMSEICVEYLALQVAAGAQILQVFDSWAGELSPSSFKEFALPSLRYIAENLPKKLREMGEDVVPMVVFAKGAWYALDELCNSGFDVVSLDWLHDPKEAVRIARGRVTLQGNADPGVLYGSHESITSVVQNMVEGFGGGKQRWIVNLGHGVTPGVNPDDLKFFFEEIHRFTA</sequence>
<dbReference type="STRING" id="1442369.A0A0D2IED9"/>
<accession>A0A0D2IED9</accession>
<dbReference type="HAMAP" id="MF_00218">
    <property type="entry name" value="URO_D"/>
    <property type="match status" value="1"/>
</dbReference>
<dbReference type="GO" id="GO:0004853">
    <property type="term" value="F:uroporphyrinogen decarboxylase activity"/>
    <property type="evidence" value="ECO:0007669"/>
    <property type="project" value="UniProtKB-EC"/>
</dbReference>
<protein>
    <recommendedName>
        <fullName evidence="5 15">Uroporphyrinogen decarboxylase</fullName>
        <ecNumber evidence="4 15">4.1.1.37</ecNumber>
    </recommendedName>
</protein>
<dbReference type="GO" id="GO:0106004">
    <property type="term" value="P:tRNA (guanine-N7)-methylation"/>
    <property type="evidence" value="ECO:0007669"/>
    <property type="project" value="UniProtKB-UniRule"/>
</dbReference>
<dbReference type="InterPro" id="IPR036322">
    <property type="entry name" value="WD40_repeat_dom_sf"/>
</dbReference>
<dbReference type="InterPro" id="IPR038071">
    <property type="entry name" value="UROD/MetE-like_sf"/>
</dbReference>
<keyword evidence="8" id="KW-0350">Heme biosynthesis</keyword>
<dbReference type="Gene3D" id="3.20.20.210">
    <property type="match status" value="1"/>
</dbReference>
<comment type="function">
    <text evidence="13">Catalyzes the sequential decarboxylation of four acetate groups of uroporphyrinogen-III (octacarboxyporphyrin) to yield coproporphyrinogen-III (tetracarboxyporphyrin) with the formation of intermediate hepta-, hexa- and penta-carboxylate porphyrinogens in the heme biosynthesis pathway. Acts on a number of porphyrinogens, but only coproporphyrinogen III can ultimately be converted to heme.</text>
</comment>
<keyword evidence="14" id="KW-0853">WD repeat</keyword>
<evidence type="ECO:0000256" key="6">
    <source>
        <dbReference type="ARBA" id="ARBA00022490"/>
    </source>
</evidence>
<keyword evidence="9 15" id="KW-0456">Lyase</keyword>
<evidence type="ECO:0000259" key="19">
    <source>
        <dbReference type="PROSITE" id="PS00907"/>
    </source>
</evidence>
<keyword evidence="14" id="KW-0539">Nucleus</keyword>
<evidence type="ECO:0000256" key="17">
    <source>
        <dbReference type="SAM" id="MobiDB-lite"/>
    </source>
</evidence>
<dbReference type="Pfam" id="PF01208">
    <property type="entry name" value="URO-D"/>
    <property type="match status" value="1"/>
</dbReference>
<dbReference type="HOGENOM" id="CLU_016181_0_0_1"/>
<feature type="compositionally biased region" description="Basic and acidic residues" evidence="17">
    <location>
        <begin position="47"/>
        <end position="98"/>
    </location>
</feature>
<comment type="similarity">
    <text evidence="3 16">Belongs to the uroporphyrinogen decarboxylase family.</text>
</comment>
<comment type="pathway">
    <text evidence="14">tRNA modification; N(7)-methylguanine-tRNA biosynthesis.</text>
</comment>
<evidence type="ECO:0000256" key="10">
    <source>
        <dbReference type="ARBA" id="ARBA00023244"/>
    </source>
</evidence>
<feature type="region of interest" description="Disordered" evidence="17">
    <location>
        <begin position="44"/>
        <end position="111"/>
    </location>
</feature>
<comment type="catalytic activity">
    <reaction evidence="12">
        <text>uroporphyrinogen I + 4 H(+) = coproporphyrinogen I + 4 CO2</text>
        <dbReference type="Rhea" id="RHEA:31239"/>
        <dbReference type="ChEBI" id="CHEBI:15378"/>
        <dbReference type="ChEBI" id="CHEBI:16526"/>
        <dbReference type="ChEBI" id="CHEBI:62626"/>
        <dbReference type="ChEBI" id="CHEBI:62631"/>
    </reaction>
</comment>
<dbReference type="GO" id="GO:0005829">
    <property type="term" value="C:cytosol"/>
    <property type="evidence" value="ECO:0007669"/>
    <property type="project" value="TreeGrafter"/>
</dbReference>
<evidence type="ECO:0000256" key="1">
    <source>
        <dbReference type="ARBA" id="ARBA00004496"/>
    </source>
</evidence>
<dbReference type="UniPathway" id="UPA00251">
    <property type="reaction ID" value="UER00321"/>
</dbReference>
<evidence type="ECO:0000256" key="2">
    <source>
        <dbReference type="ARBA" id="ARBA00004804"/>
    </source>
</evidence>
<comment type="similarity">
    <text evidence="14">Belongs to the WD repeat TRM82 family.</text>
</comment>
<evidence type="ECO:0000256" key="13">
    <source>
        <dbReference type="ARBA" id="ARBA00058098"/>
    </source>
</evidence>
<dbReference type="NCBIfam" id="TIGR01464">
    <property type="entry name" value="hemE"/>
    <property type="match status" value="1"/>
</dbReference>
<dbReference type="Proteomes" id="UP000053617">
    <property type="component" value="Unassembled WGS sequence"/>
</dbReference>
<dbReference type="SUPFAM" id="SSF50978">
    <property type="entry name" value="WD40 repeat-like"/>
    <property type="match status" value="1"/>
</dbReference>
<evidence type="ECO:0000256" key="5">
    <source>
        <dbReference type="ARBA" id="ARBA00014308"/>
    </source>
</evidence>
<dbReference type="UniPathway" id="UPA00989"/>
<dbReference type="RefSeq" id="XP_013271330.1">
    <property type="nucleotide sequence ID" value="XM_013415876.1"/>
</dbReference>
<gene>
    <name evidence="20" type="ORF">Z518_07748</name>
</gene>
<keyword evidence="21" id="KW-1185">Reference proteome</keyword>
<dbReference type="EMBL" id="KN847479">
    <property type="protein sequence ID" value="KIX04194.1"/>
    <property type="molecule type" value="Genomic_DNA"/>
</dbReference>
<dbReference type="PROSITE" id="PS00907">
    <property type="entry name" value="UROD_2"/>
    <property type="match status" value="1"/>
</dbReference>
<keyword evidence="10 15" id="KW-0627">Porphyrin biosynthesis</keyword>
<evidence type="ECO:0000256" key="3">
    <source>
        <dbReference type="ARBA" id="ARBA00009935"/>
    </source>
</evidence>
<dbReference type="GeneID" id="25295819"/>
<keyword evidence="14" id="KW-0677">Repeat</keyword>
<evidence type="ECO:0000256" key="14">
    <source>
        <dbReference type="HAMAP-Rule" id="MF_03056"/>
    </source>
</evidence>
<comment type="catalytic activity">
    <reaction evidence="11 15">
        <text>uroporphyrinogen III + 4 H(+) = coproporphyrinogen III + 4 CO2</text>
        <dbReference type="Rhea" id="RHEA:19865"/>
        <dbReference type="ChEBI" id="CHEBI:15378"/>
        <dbReference type="ChEBI" id="CHEBI:16526"/>
        <dbReference type="ChEBI" id="CHEBI:57308"/>
        <dbReference type="ChEBI" id="CHEBI:57309"/>
        <dbReference type="EC" id="4.1.1.37"/>
    </reaction>
</comment>
<keyword evidence="7 15" id="KW-0210">Decarboxylase</keyword>
<dbReference type="PANTHER" id="PTHR21091:SF169">
    <property type="entry name" value="UROPORPHYRINOGEN DECARBOXYLASE"/>
    <property type="match status" value="1"/>
</dbReference>
<comment type="subcellular location">
    <subcellularLocation>
        <location evidence="1">Cytoplasm</location>
    </subcellularLocation>
    <subcellularLocation>
        <location evidence="14">Nucleus</location>
    </subcellularLocation>
</comment>
<dbReference type="SUPFAM" id="SSF51726">
    <property type="entry name" value="UROD/MetE-like"/>
    <property type="match status" value="1"/>
</dbReference>
<reference evidence="20 21" key="1">
    <citation type="submission" date="2015-01" db="EMBL/GenBank/DDBJ databases">
        <title>The Genome Sequence of Rhinocladiella mackenzie CBS 650.93.</title>
        <authorList>
            <consortium name="The Broad Institute Genomics Platform"/>
            <person name="Cuomo C."/>
            <person name="de Hoog S."/>
            <person name="Gorbushina A."/>
            <person name="Stielow B."/>
            <person name="Teixiera M."/>
            <person name="Abouelleil A."/>
            <person name="Chapman S.B."/>
            <person name="Priest M."/>
            <person name="Young S.K."/>
            <person name="Wortman J."/>
            <person name="Nusbaum C."/>
            <person name="Birren B."/>
        </authorList>
    </citation>
    <scope>NUCLEOTIDE SEQUENCE [LARGE SCALE GENOMIC DNA]</scope>
    <source>
        <strain evidence="20 21">CBS 650.93</strain>
    </source>
</reference>
<name>A0A0D2IED9_9EURO</name>
<dbReference type="OrthoDB" id="339900at2759"/>
<dbReference type="AlphaFoldDB" id="A0A0D2IED9"/>
<dbReference type="EC" id="4.1.1.37" evidence="4 15"/>
<dbReference type="CDD" id="cd00717">
    <property type="entry name" value="URO-D"/>
    <property type="match status" value="1"/>
</dbReference>
<evidence type="ECO:0000256" key="9">
    <source>
        <dbReference type="ARBA" id="ARBA00023239"/>
    </source>
</evidence>
<dbReference type="PANTHER" id="PTHR21091">
    <property type="entry name" value="METHYLTETRAHYDROFOLATE:HOMOCYSTEINE METHYLTRANSFERASE RELATED"/>
    <property type="match status" value="1"/>
</dbReference>
<evidence type="ECO:0000313" key="20">
    <source>
        <dbReference type="EMBL" id="KIX04194.1"/>
    </source>
</evidence>
<evidence type="ECO:0000256" key="16">
    <source>
        <dbReference type="RuleBase" id="RU004169"/>
    </source>
</evidence>
<evidence type="ECO:0000256" key="7">
    <source>
        <dbReference type="ARBA" id="ARBA00022793"/>
    </source>
</evidence>
<dbReference type="PROSITE" id="PS00906">
    <property type="entry name" value="UROD_1"/>
    <property type="match status" value="1"/>
</dbReference>
<dbReference type="InterPro" id="IPR006361">
    <property type="entry name" value="Uroporphyrinogen_deCO2ase_HemE"/>
</dbReference>
<dbReference type="FunFam" id="3.20.20.210:FF:000004">
    <property type="entry name" value="Uroporphyrinogen decarboxylase"/>
    <property type="match status" value="1"/>
</dbReference>
<proteinExistence type="inferred from homology"/>
<dbReference type="GO" id="GO:0006782">
    <property type="term" value="P:protoporphyrinogen IX biosynthetic process"/>
    <property type="evidence" value="ECO:0007669"/>
    <property type="project" value="UniProtKB-UniPathway"/>
</dbReference>
<organism evidence="20 21">
    <name type="scientific">Rhinocladiella mackenziei CBS 650.93</name>
    <dbReference type="NCBI Taxonomy" id="1442369"/>
    <lineage>
        <taxon>Eukaryota</taxon>
        <taxon>Fungi</taxon>
        <taxon>Dikarya</taxon>
        <taxon>Ascomycota</taxon>
        <taxon>Pezizomycotina</taxon>
        <taxon>Eurotiomycetes</taxon>
        <taxon>Chaetothyriomycetidae</taxon>
        <taxon>Chaetothyriales</taxon>
        <taxon>Herpotrichiellaceae</taxon>
        <taxon>Rhinocladiella</taxon>
    </lineage>
</organism>
<dbReference type="HAMAP" id="MF_03056">
    <property type="entry name" value="TRM82"/>
    <property type="match status" value="1"/>
</dbReference>
<keyword evidence="6" id="KW-0963">Cytoplasm</keyword>
<dbReference type="InterPro" id="IPR015943">
    <property type="entry name" value="WD40/YVTN_repeat-like_dom_sf"/>
</dbReference>
<dbReference type="InterPro" id="IPR000257">
    <property type="entry name" value="Uroporphyrinogen_deCOase"/>
</dbReference>
<evidence type="ECO:0000256" key="11">
    <source>
        <dbReference type="ARBA" id="ARBA00048033"/>
    </source>
</evidence>
<comment type="pathway">
    <text evidence="2 15">Porphyrin-containing compound metabolism; protoporphyrin-IX biosynthesis; coproporphyrinogen-III from 5-aminolevulinate: step 4/4.</text>
</comment>
<evidence type="ECO:0000256" key="4">
    <source>
        <dbReference type="ARBA" id="ARBA00012288"/>
    </source>
</evidence>